<dbReference type="Proteomes" id="UP001379533">
    <property type="component" value="Chromosome"/>
</dbReference>
<accession>A0ABZ2K0P6</accession>
<organism evidence="10 11">
    <name type="scientific">Pendulispora brunnea</name>
    <dbReference type="NCBI Taxonomy" id="2905690"/>
    <lineage>
        <taxon>Bacteria</taxon>
        <taxon>Pseudomonadati</taxon>
        <taxon>Myxococcota</taxon>
        <taxon>Myxococcia</taxon>
        <taxon>Myxococcales</taxon>
        <taxon>Sorangiineae</taxon>
        <taxon>Pendulisporaceae</taxon>
        <taxon>Pendulispora</taxon>
    </lineage>
</organism>
<feature type="transmembrane region" description="Helical" evidence="7">
    <location>
        <begin position="157"/>
        <end position="183"/>
    </location>
</feature>
<dbReference type="InterPro" id="IPR003660">
    <property type="entry name" value="HAMP_dom"/>
</dbReference>
<evidence type="ECO:0000256" key="6">
    <source>
        <dbReference type="ARBA" id="ARBA00022777"/>
    </source>
</evidence>
<dbReference type="PANTHER" id="PTHR43547">
    <property type="entry name" value="TWO-COMPONENT HISTIDINE KINASE"/>
    <property type="match status" value="1"/>
</dbReference>
<dbReference type="SUPFAM" id="SSF47384">
    <property type="entry name" value="Homodimeric domain of signal transducing histidine kinase"/>
    <property type="match status" value="1"/>
</dbReference>
<dbReference type="PROSITE" id="PS50109">
    <property type="entry name" value="HIS_KIN"/>
    <property type="match status" value="1"/>
</dbReference>
<evidence type="ECO:0000259" key="9">
    <source>
        <dbReference type="PROSITE" id="PS50885"/>
    </source>
</evidence>
<dbReference type="GO" id="GO:0005524">
    <property type="term" value="F:ATP binding"/>
    <property type="evidence" value="ECO:0007669"/>
    <property type="project" value="UniProtKB-KW"/>
</dbReference>
<dbReference type="SMART" id="SM00304">
    <property type="entry name" value="HAMP"/>
    <property type="match status" value="1"/>
</dbReference>
<dbReference type="SUPFAM" id="SSF158472">
    <property type="entry name" value="HAMP domain-like"/>
    <property type="match status" value="1"/>
</dbReference>
<keyword evidence="10" id="KW-0547">Nucleotide-binding</keyword>
<dbReference type="Pfam" id="PF00512">
    <property type="entry name" value="HisKA"/>
    <property type="match status" value="1"/>
</dbReference>
<protein>
    <recommendedName>
        <fullName evidence="3">histidine kinase</fullName>
        <ecNumber evidence="3">2.7.13.3</ecNumber>
    </recommendedName>
</protein>
<feature type="domain" description="Histidine kinase" evidence="8">
    <location>
        <begin position="252"/>
        <end position="470"/>
    </location>
</feature>
<sequence length="480" mass="52956">MNATVVKKARFSRRVARVVFIVMFLATAAYIVTVGAVFHQSDLLIREWVLGIGLRLTRTSAEAGLFTDERLAAEFGEFSGFAIVLYDTEGRAVARSRHDIPVLEQLPPRVIRAAVPDKAVFPGPSIIGLEHMAIMRMRQDGPIRYVGMFDRWAASHILLGIGAALAAGFLASCFVWVGATLILGRRLRVGLRDAEDAVHRMASGDLGIRLPSYGDDEVGRLAKDFNRMADSLAKHIEDLRRERDLRRRSFAAWTHEIATPLTSVMGYLESLCMEEEVDPATRERYVTTAYERALALKGLTDDLRTMSQIDFDGLKMETRRLDLSAIVSAEVEAFVREAESRGVTLHAEHDGPAFALGDAQRLAQVVRNLVSNALRHSPRGSRVVVTVQSEGSERARIEVRDQGEGIPAEHLEHLGELFYRADASRDRKTGGRGLGLAIARGIVEAHGGKLHISSELGSGTVVRVDLPSHMEPLIVLRDEL</sequence>
<dbReference type="Gene3D" id="3.30.565.10">
    <property type="entry name" value="Histidine kinase-like ATPase, C-terminal domain"/>
    <property type="match status" value="1"/>
</dbReference>
<dbReference type="SUPFAM" id="SSF55874">
    <property type="entry name" value="ATPase domain of HSP90 chaperone/DNA topoisomerase II/histidine kinase"/>
    <property type="match status" value="1"/>
</dbReference>
<evidence type="ECO:0000256" key="2">
    <source>
        <dbReference type="ARBA" id="ARBA00004370"/>
    </source>
</evidence>
<dbReference type="EMBL" id="CP089982">
    <property type="protein sequence ID" value="WXA89946.1"/>
    <property type="molecule type" value="Genomic_DNA"/>
</dbReference>
<dbReference type="InterPro" id="IPR005467">
    <property type="entry name" value="His_kinase_dom"/>
</dbReference>
<keyword evidence="6" id="KW-0418">Kinase</keyword>
<dbReference type="EC" id="2.7.13.3" evidence="3"/>
<comment type="subcellular location">
    <subcellularLocation>
        <location evidence="2">Membrane</location>
    </subcellularLocation>
</comment>
<dbReference type="PRINTS" id="PR00344">
    <property type="entry name" value="BCTRLSENSOR"/>
</dbReference>
<dbReference type="SMART" id="SM00387">
    <property type="entry name" value="HATPase_c"/>
    <property type="match status" value="1"/>
</dbReference>
<name>A0ABZ2K0P6_9BACT</name>
<reference evidence="10 11" key="1">
    <citation type="submission" date="2021-12" db="EMBL/GenBank/DDBJ databases">
        <title>Discovery of the Pendulisporaceae a myxobacterial family with distinct sporulation behavior and unique specialized metabolism.</title>
        <authorList>
            <person name="Garcia R."/>
            <person name="Popoff A."/>
            <person name="Bader C.D."/>
            <person name="Loehr J."/>
            <person name="Walesch S."/>
            <person name="Walt C."/>
            <person name="Boldt J."/>
            <person name="Bunk B."/>
            <person name="Haeckl F.J.F.P.J."/>
            <person name="Gunesch A.P."/>
            <person name="Birkelbach J."/>
            <person name="Nuebel U."/>
            <person name="Pietschmann T."/>
            <person name="Bach T."/>
            <person name="Mueller R."/>
        </authorList>
    </citation>
    <scope>NUCLEOTIDE SEQUENCE [LARGE SCALE GENOMIC DNA]</scope>
    <source>
        <strain evidence="10 11">MSr12523</strain>
    </source>
</reference>
<keyword evidence="5" id="KW-0808">Transferase</keyword>
<dbReference type="CDD" id="cd00075">
    <property type="entry name" value="HATPase"/>
    <property type="match status" value="1"/>
</dbReference>
<evidence type="ECO:0000256" key="4">
    <source>
        <dbReference type="ARBA" id="ARBA00022553"/>
    </source>
</evidence>
<dbReference type="CDD" id="cd00082">
    <property type="entry name" value="HisKA"/>
    <property type="match status" value="1"/>
</dbReference>
<evidence type="ECO:0000313" key="11">
    <source>
        <dbReference type="Proteomes" id="UP001379533"/>
    </source>
</evidence>
<feature type="domain" description="HAMP" evidence="9">
    <location>
        <begin position="185"/>
        <end position="237"/>
    </location>
</feature>
<keyword evidence="10" id="KW-0067">ATP-binding</keyword>
<dbReference type="Gene3D" id="1.10.287.130">
    <property type="match status" value="1"/>
</dbReference>
<dbReference type="InterPro" id="IPR003661">
    <property type="entry name" value="HisK_dim/P_dom"/>
</dbReference>
<dbReference type="Pfam" id="PF02518">
    <property type="entry name" value="HATPase_c"/>
    <property type="match status" value="1"/>
</dbReference>
<dbReference type="Pfam" id="PF00672">
    <property type="entry name" value="HAMP"/>
    <property type="match status" value="1"/>
</dbReference>
<keyword evidence="7" id="KW-1133">Transmembrane helix</keyword>
<evidence type="ECO:0000256" key="3">
    <source>
        <dbReference type="ARBA" id="ARBA00012438"/>
    </source>
</evidence>
<dbReference type="RefSeq" id="WP_394840559.1">
    <property type="nucleotide sequence ID" value="NZ_CP089982.1"/>
</dbReference>
<dbReference type="PANTHER" id="PTHR43547:SF2">
    <property type="entry name" value="HYBRID SIGNAL TRANSDUCTION HISTIDINE KINASE C"/>
    <property type="match status" value="1"/>
</dbReference>
<dbReference type="SMART" id="SM00388">
    <property type="entry name" value="HisKA"/>
    <property type="match status" value="1"/>
</dbReference>
<dbReference type="InterPro" id="IPR036890">
    <property type="entry name" value="HATPase_C_sf"/>
</dbReference>
<evidence type="ECO:0000313" key="10">
    <source>
        <dbReference type="EMBL" id="WXA89946.1"/>
    </source>
</evidence>
<evidence type="ECO:0000256" key="1">
    <source>
        <dbReference type="ARBA" id="ARBA00000085"/>
    </source>
</evidence>
<gene>
    <name evidence="10" type="ORF">LZC95_26005</name>
</gene>
<keyword evidence="11" id="KW-1185">Reference proteome</keyword>
<dbReference type="InterPro" id="IPR003594">
    <property type="entry name" value="HATPase_dom"/>
</dbReference>
<keyword evidence="4" id="KW-0597">Phosphoprotein</keyword>
<dbReference type="PROSITE" id="PS50885">
    <property type="entry name" value="HAMP"/>
    <property type="match status" value="1"/>
</dbReference>
<proteinExistence type="predicted"/>
<dbReference type="Gene3D" id="6.10.340.10">
    <property type="match status" value="1"/>
</dbReference>
<keyword evidence="7" id="KW-0472">Membrane</keyword>
<evidence type="ECO:0000259" key="8">
    <source>
        <dbReference type="PROSITE" id="PS50109"/>
    </source>
</evidence>
<keyword evidence="7" id="KW-0812">Transmembrane</keyword>
<dbReference type="InterPro" id="IPR036097">
    <property type="entry name" value="HisK_dim/P_sf"/>
</dbReference>
<dbReference type="InterPro" id="IPR004358">
    <property type="entry name" value="Sig_transdc_His_kin-like_C"/>
</dbReference>
<comment type="catalytic activity">
    <reaction evidence="1">
        <text>ATP + protein L-histidine = ADP + protein N-phospho-L-histidine.</text>
        <dbReference type="EC" id="2.7.13.3"/>
    </reaction>
</comment>
<evidence type="ECO:0000256" key="7">
    <source>
        <dbReference type="SAM" id="Phobius"/>
    </source>
</evidence>
<feature type="transmembrane region" description="Helical" evidence="7">
    <location>
        <begin position="18"/>
        <end position="38"/>
    </location>
</feature>
<dbReference type="CDD" id="cd06225">
    <property type="entry name" value="HAMP"/>
    <property type="match status" value="1"/>
</dbReference>
<evidence type="ECO:0000256" key="5">
    <source>
        <dbReference type="ARBA" id="ARBA00022679"/>
    </source>
</evidence>